<evidence type="ECO:0000256" key="2">
    <source>
        <dbReference type="ARBA" id="ARBA00004481"/>
    </source>
</evidence>
<evidence type="ECO:0000256" key="5">
    <source>
        <dbReference type="ARBA" id="ARBA00023034"/>
    </source>
</evidence>
<evidence type="ECO:0000256" key="3">
    <source>
        <dbReference type="ARBA" id="ARBA00008628"/>
    </source>
</evidence>
<evidence type="ECO:0000256" key="1">
    <source>
        <dbReference type="ARBA" id="ARBA00004150"/>
    </source>
</evidence>
<dbReference type="PANTHER" id="PTHR12820">
    <property type="entry name" value="VACUOLAR SORTING PROTEIN 53"/>
    <property type="match status" value="1"/>
</dbReference>
<dbReference type="GO" id="GO:0010008">
    <property type="term" value="C:endosome membrane"/>
    <property type="evidence" value="ECO:0007669"/>
    <property type="project" value="UniProtKB-SubCell"/>
</dbReference>
<feature type="domain" description="Vps53 N-terminal" evidence="8">
    <location>
        <begin position="66"/>
        <end position="455"/>
    </location>
</feature>
<accession>A0AAV9ID81</accession>
<feature type="compositionally biased region" description="Basic and acidic residues" evidence="7">
    <location>
        <begin position="822"/>
        <end position="845"/>
    </location>
</feature>
<dbReference type="GO" id="GO:0005829">
    <property type="term" value="C:cytosol"/>
    <property type="evidence" value="ECO:0007669"/>
    <property type="project" value="GOC"/>
</dbReference>
<evidence type="ECO:0008006" key="12">
    <source>
        <dbReference type="Google" id="ProtNLM"/>
    </source>
</evidence>
<evidence type="ECO:0000313" key="10">
    <source>
        <dbReference type="EMBL" id="KAK4525146.1"/>
    </source>
</evidence>
<keyword evidence="5" id="KW-0333">Golgi apparatus</keyword>
<evidence type="ECO:0000256" key="6">
    <source>
        <dbReference type="ARBA" id="ARBA00023136"/>
    </source>
</evidence>
<evidence type="ECO:0000256" key="4">
    <source>
        <dbReference type="ARBA" id="ARBA00022753"/>
    </source>
</evidence>
<dbReference type="Gene3D" id="1.10.357.110">
    <property type="entry name" value="Vacuolar protein sorting-associated protein 53, C-terminus"/>
    <property type="match status" value="1"/>
</dbReference>
<dbReference type="InterPro" id="IPR007234">
    <property type="entry name" value="Vps53_N"/>
</dbReference>
<keyword evidence="11" id="KW-1185">Reference proteome</keyword>
<keyword evidence="4" id="KW-0967">Endosome</keyword>
<feature type="domain" description="Vps53 C-terminal" evidence="9">
    <location>
        <begin position="694"/>
        <end position="786"/>
    </location>
</feature>
<dbReference type="InterPro" id="IPR031745">
    <property type="entry name" value="Vps53_C"/>
</dbReference>
<dbReference type="EMBL" id="JANCYU010000028">
    <property type="protein sequence ID" value="KAK4525146.1"/>
    <property type="molecule type" value="Genomic_DNA"/>
</dbReference>
<reference evidence="10 11" key="1">
    <citation type="submission" date="2022-07" db="EMBL/GenBank/DDBJ databases">
        <title>Genome-wide signatures of adaptation to extreme environments.</title>
        <authorList>
            <person name="Cho C.H."/>
            <person name="Yoon H.S."/>
        </authorList>
    </citation>
    <scope>NUCLEOTIDE SEQUENCE [LARGE SCALE GENOMIC DNA]</scope>
    <source>
        <strain evidence="10 11">108.79 E11</strain>
    </source>
</reference>
<dbReference type="Pfam" id="PF04100">
    <property type="entry name" value="Vps53_N"/>
    <property type="match status" value="1"/>
</dbReference>
<evidence type="ECO:0000259" key="9">
    <source>
        <dbReference type="Pfam" id="PF16854"/>
    </source>
</evidence>
<dbReference type="Proteomes" id="UP001300502">
    <property type="component" value="Unassembled WGS sequence"/>
</dbReference>
<comment type="similarity">
    <text evidence="3">Belongs to the VPS53 family.</text>
</comment>
<gene>
    <name evidence="10" type="ORF">GAYE_SCF08G3052</name>
</gene>
<dbReference type="InterPro" id="IPR038260">
    <property type="entry name" value="Vps53_C_sf"/>
</dbReference>
<feature type="compositionally biased region" description="Polar residues" evidence="7">
    <location>
        <begin position="803"/>
        <end position="821"/>
    </location>
</feature>
<protein>
    <recommendedName>
        <fullName evidence="12">Vps53 N-terminal domain-containing protein</fullName>
    </recommendedName>
</protein>
<dbReference type="AlphaFoldDB" id="A0AAV9ID81"/>
<organism evidence="10 11">
    <name type="scientific">Galdieria yellowstonensis</name>
    <dbReference type="NCBI Taxonomy" id="3028027"/>
    <lineage>
        <taxon>Eukaryota</taxon>
        <taxon>Rhodophyta</taxon>
        <taxon>Bangiophyceae</taxon>
        <taxon>Galdieriales</taxon>
        <taxon>Galdieriaceae</taxon>
        <taxon>Galdieria</taxon>
    </lineage>
</organism>
<name>A0AAV9ID81_9RHOD</name>
<sequence>MEEYASSNKEDEVYWRRNIENSFKEEINSATMNESLVEDSTSSPILSLCEEFQEEANNAAPFEVEQFINAKFPTEDSLTSLDTFLARVKAAVSRLDDDLSQKVREERFDSEKSSQHIAQAKEKLYQLQKDINAFSKEASRVEGKLNSVCTEIRTLEITRRNIASTLEAIKALQSFEETIDACEEAWRKRDWKGCANLFPDLVKYLWRFEQLEEYQELRKISSLIHRAKELSNQLQESISEQLRLFGPTGLSEISSYSERQQQIQQLQAMCKIMDYSGDDSRRQVIDWYIHSRIAAYEAIFAPGGEAAAVEATEKRFAWLRRELRYLEEHWKDIFPSEWNVAFKLANSFCSSTRKHLTAELEKKSPGDVTVLLRVLQKTIEFEQELERRFSQSSLDNEEKRRFSTASLQSEDSECTTKQHRFVGLISTCFEPYMGAYSALEDKNLGELLQKLVSEETWTLESPSTVLKSSTELFLQIKRCMKRCGALTTNQTFFNLHKVFKKHLKTYANALGEQLSKQGHLPSSSGFSFSSKDILPPSLHIQPLELTQVEERTICYIVSTAEYCASTVEQLVNSIKKRVDPVFADKVQMDIERDEFRAVAAKGLRSLAVGFYTRIQKHLNLMTQVNWSTIQSVGDSSLYVTKIEEEFFRSLPNIATLLSFVHFRYFCDRFVAIFIPAYLATLKTCKKVSFIGAQQLLLDAAAMKNMLQNVPFIAYPSREDHKEEKASSEFLAPWSSYQKFVNKEMTKVELILKVLLSPLETIVDTYAALIPDSSIGELNQLLEMKGLKKTSAAPYIVRYTQLSGKEFSSQSSDQTLENSSTDSKGEKPGVLERLGEKWRERRNSRS</sequence>
<dbReference type="Pfam" id="PF16854">
    <property type="entry name" value="VPS53_C"/>
    <property type="match status" value="1"/>
</dbReference>
<evidence type="ECO:0000259" key="8">
    <source>
        <dbReference type="Pfam" id="PF04100"/>
    </source>
</evidence>
<evidence type="ECO:0000256" key="7">
    <source>
        <dbReference type="SAM" id="MobiDB-lite"/>
    </source>
</evidence>
<dbReference type="InterPro" id="IPR039766">
    <property type="entry name" value="Vps53"/>
</dbReference>
<comment type="subcellular location">
    <subcellularLocation>
        <location evidence="2">Endosome membrane</location>
        <topology evidence="2">Peripheral membrane protein</topology>
    </subcellularLocation>
    <subcellularLocation>
        <location evidence="1">Golgi apparatus</location>
        <location evidence="1">trans-Golgi network membrane</location>
        <topology evidence="1">Peripheral membrane protein</topology>
    </subcellularLocation>
</comment>
<dbReference type="GO" id="GO:0042147">
    <property type="term" value="P:retrograde transport, endosome to Golgi"/>
    <property type="evidence" value="ECO:0007669"/>
    <property type="project" value="InterPro"/>
</dbReference>
<evidence type="ECO:0000313" key="11">
    <source>
        <dbReference type="Proteomes" id="UP001300502"/>
    </source>
</evidence>
<keyword evidence="6" id="KW-0472">Membrane</keyword>
<dbReference type="GO" id="GO:0000938">
    <property type="term" value="C:GARP complex"/>
    <property type="evidence" value="ECO:0007669"/>
    <property type="project" value="InterPro"/>
</dbReference>
<dbReference type="PANTHER" id="PTHR12820:SF0">
    <property type="entry name" value="VACUOLAR PROTEIN SORTING-ASSOCIATED PROTEIN 53 HOMOLOG"/>
    <property type="match status" value="1"/>
</dbReference>
<feature type="region of interest" description="Disordered" evidence="7">
    <location>
        <begin position="803"/>
        <end position="845"/>
    </location>
</feature>
<proteinExistence type="inferred from homology"/>
<comment type="caution">
    <text evidence="10">The sequence shown here is derived from an EMBL/GenBank/DDBJ whole genome shotgun (WGS) entry which is preliminary data.</text>
</comment>